<keyword evidence="3" id="KW-1185">Reference proteome</keyword>
<dbReference type="AlphaFoldDB" id="A0A7W7PCV5"/>
<name>A0A7W7PCV5_STRNE</name>
<comment type="caution">
    <text evidence="2">The sequence shown here is derived from an EMBL/GenBank/DDBJ whole genome shotgun (WGS) entry which is preliminary data.</text>
</comment>
<organism evidence="2 3">
    <name type="scientific">Streptomyces netropsis</name>
    <name type="common">Streptoverticillium netropsis</name>
    <dbReference type="NCBI Taxonomy" id="55404"/>
    <lineage>
        <taxon>Bacteria</taxon>
        <taxon>Bacillati</taxon>
        <taxon>Actinomycetota</taxon>
        <taxon>Actinomycetes</taxon>
        <taxon>Kitasatosporales</taxon>
        <taxon>Streptomycetaceae</taxon>
        <taxon>Streptomyces</taxon>
    </lineage>
</organism>
<protein>
    <submittedName>
        <fullName evidence="2">Uncharacterized membrane protein YvlD (DUF360 family)</fullName>
    </submittedName>
</protein>
<reference evidence="2 3" key="1">
    <citation type="submission" date="2020-08" db="EMBL/GenBank/DDBJ databases">
        <title>Genomic Encyclopedia of Type Strains, Phase III (KMG-III): the genomes of soil and plant-associated and newly described type strains.</title>
        <authorList>
            <person name="Whitman W."/>
        </authorList>
    </citation>
    <scope>NUCLEOTIDE SEQUENCE [LARGE SCALE GENOMIC DNA]</scope>
    <source>
        <strain evidence="2 3">CECT 3265</strain>
    </source>
</reference>
<evidence type="ECO:0000313" key="2">
    <source>
        <dbReference type="EMBL" id="MBB4884015.1"/>
    </source>
</evidence>
<sequence>MTEENQRKIGLMAGIALSAGLLPGVTLGGDGLPDRLLTAALTALLFMILTTLVDTTPVFTRPKVPVVLLILGAAGWLQDTLIWLLAAWLFALAGGDLHVNGLATAALAGLVTRAVLWAALWILPRKGAEAERERVAS</sequence>
<feature type="transmembrane region" description="Helical" evidence="1">
    <location>
        <begin position="35"/>
        <end position="54"/>
    </location>
</feature>
<feature type="transmembrane region" description="Helical" evidence="1">
    <location>
        <begin position="66"/>
        <end position="90"/>
    </location>
</feature>
<feature type="transmembrane region" description="Helical" evidence="1">
    <location>
        <begin position="102"/>
        <end position="123"/>
    </location>
</feature>
<keyword evidence="1" id="KW-0472">Membrane</keyword>
<gene>
    <name evidence="2" type="ORF">FHS38_000024</name>
</gene>
<keyword evidence="1" id="KW-1133">Transmembrane helix</keyword>
<keyword evidence="1" id="KW-0812">Transmembrane</keyword>
<dbReference type="EMBL" id="JACHJG010000001">
    <property type="protein sequence ID" value="MBB4884015.1"/>
    <property type="molecule type" value="Genomic_DNA"/>
</dbReference>
<accession>A0A7W7PCV5</accession>
<evidence type="ECO:0000313" key="3">
    <source>
        <dbReference type="Proteomes" id="UP000556436"/>
    </source>
</evidence>
<dbReference type="RefSeq" id="WP_184729419.1">
    <property type="nucleotide sequence ID" value="NZ_BMRW01000001.1"/>
</dbReference>
<dbReference type="Proteomes" id="UP000556436">
    <property type="component" value="Unassembled WGS sequence"/>
</dbReference>
<evidence type="ECO:0000256" key="1">
    <source>
        <dbReference type="SAM" id="Phobius"/>
    </source>
</evidence>
<proteinExistence type="predicted"/>
<feature type="transmembrane region" description="Helical" evidence="1">
    <location>
        <begin position="9"/>
        <end position="29"/>
    </location>
</feature>